<evidence type="ECO:0000259" key="1">
    <source>
        <dbReference type="Pfam" id="PF09861"/>
    </source>
</evidence>
<dbReference type="Gene3D" id="3.40.50.11440">
    <property type="match status" value="1"/>
</dbReference>
<dbReference type="InterPro" id="IPR018657">
    <property type="entry name" value="LarA-like_N"/>
</dbReference>
<sequence length="434" mass="47241">MYLKVTGGSVPIDGGYDTLIPQFIKVRQVFDSTMIDDIQAKIRDEVQKKGIRVKIKPGMRIAVGVGSRGIANLGLIVRCLIDELQNLGAKPFIVPAMGSHGGATAEGQAKYLKSHGISQQSMGVPIHSSMDVIHIGNTSSGVPVLFDKICCESDLVIIVARVKPHTDFKGPIESGLCKMLAIGLGKHAGASRLHKEGFEEFHHVIPEAAKVILNKVPVAFGLAVIENAYDQTAFIEAVEASQFLEREPILLDIAKSRMPRLYFDDLDVLIVQEIGKNISGAGMDPNITGRSGSMVDQGFIAPTIQRIVALNLTNETHGNASGIGLADVTTKHLVNSIDFPVTYANGITSTVPSSCNIPLVMNNDKEAIVVAMKTCNRIRLEEIKMVWIRNTLSLEHIWVSESLIPFVKSRTHCQVCGEPQFIKFSDQGHMIPFE</sequence>
<accession>A0ABY6Z1B5</accession>
<dbReference type="RefSeq" id="WP_268043047.1">
    <property type="nucleotide sequence ID" value="NZ_CP104064.1"/>
</dbReference>
<name>A0ABY6Z1B5_9BACL</name>
<dbReference type="Pfam" id="PF09861">
    <property type="entry name" value="Lar_N"/>
    <property type="match status" value="1"/>
</dbReference>
<organism evidence="2 3">
    <name type="scientific">Alicyclobacillus dauci</name>
    <dbReference type="NCBI Taxonomy" id="1475485"/>
    <lineage>
        <taxon>Bacteria</taxon>
        <taxon>Bacillati</taxon>
        <taxon>Bacillota</taxon>
        <taxon>Bacilli</taxon>
        <taxon>Bacillales</taxon>
        <taxon>Alicyclobacillaceae</taxon>
        <taxon>Alicyclobacillus</taxon>
    </lineage>
</organism>
<protein>
    <submittedName>
        <fullName evidence="2">Nickel-dependent lactate racemase</fullName>
    </submittedName>
</protein>
<evidence type="ECO:0000313" key="3">
    <source>
        <dbReference type="Proteomes" id="UP001164803"/>
    </source>
</evidence>
<dbReference type="Proteomes" id="UP001164803">
    <property type="component" value="Chromosome"/>
</dbReference>
<proteinExistence type="predicted"/>
<gene>
    <name evidence="2" type="ORF">NZD86_16010</name>
</gene>
<keyword evidence="3" id="KW-1185">Reference proteome</keyword>
<evidence type="ECO:0000313" key="2">
    <source>
        <dbReference type="EMBL" id="WAH35765.1"/>
    </source>
</evidence>
<reference evidence="2" key="1">
    <citation type="submission" date="2022-08" db="EMBL/GenBank/DDBJ databases">
        <title>Alicyclobacillus dauci DSM2870, complete genome.</title>
        <authorList>
            <person name="Wang Q."/>
            <person name="Cai R."/>
            <person name="Wang Z."/>
        </authorList>
    </citation>
    <scope>NUCLEOTIDE SEQUENCE</scope>
    <source>
        <strain evidence="2">DSM 28700</strain>
    </source>
</reference>
<dbReference type="EMBL" id="CP104064">
    <property type="protein sequence ID" value="WAH35765.1"/>
    <property type="molecule type" value="Genomic_DNA"/>
</dbReference>
<feature type="domain" description="LarA-like N-terminal" evidence="1">
    <location>
        <begin position="36"/>
        <end position="166"/>
    </location>
</feature>